<dbReference type="EMBL" id="LSRX01000900">
    <property type="protein sequence ID" value="OLP86766.1"/>
    <property type="molecule type" value="Genomic_DNA"/>
</dbReference>
<name>A0A1Q9CV18_SYMMI</name>
<dbReference type="Gene3D" id="1.25.40.10">
    <property type="entry name" value="Tetratricopeptide repeat domain"/>
    <property type="match status" value="4"/>
</dbReference>
<gene>
    <name evidence="2" type="ORF">AK812_SmicGene32070</name>
</gene>
<dbReference type="InterPro" id="IPR051222">
    <property type="entry name" value="PPR/CCM1_RNA-binding"/>
</dbReference>
<dbReference type="InterPro" id="IPR011990">
    <property type="entry name" value="TPR-like_helical_dom_sf"/>
</dbReference>
<dbReference type="InterPro" id="IPR011042">
    <property type="entry name" value="6-blade_b-propeller_TolB-like"/>
</dbReference>
<dbReference type="NCBIfam" id="TIGR00756">
    <property type="entry name" value="PPR"/>
    <property type="match status" value="1"/>
</dbReference>
<dbReference type="Gene3D" id="2.120.10.30">
    <property type="entry name" value="TolB, C-terminal domain"/>
    <property type="match status" value="1"/>
</dbReference>
<keyword evidence="3" id="KW-1185">Reference proteome</keyword>
<dbReference type="Proteomes" id="UP000186817">
    <property type="component" value="Unassembled WGS sequence"/>
</dbReference>
<protein>
    <submittedName>
        <fullName evidence="2">Pentatricopeptide repeat-containing protein</fullName>
    </submittedName>
</protein>
<comment type="caution">
    <text evidence="2">The sequence shown here is derived from an EMBL/GenBank/DDBJ whole genome shotgun (WGS) entry which is preliminary data.</text>
</comment>
<dbReference type="InterPro" id="IPR002885">
    <property type="entry name" value="PPR_rpt"/>
</dbReference>
<accession>A0A1Q9CV18</accession>
<dbReference type="PROSITE" id="PS51375">
    <property type="entry name" value="PPR"/>
    <property type="match status" value="2"/>
</dbReference>
<dbReference type="SUPFAM" id="SSF63829">
    <property type="entry name" value="Calcium-dependent phosphotriesterase"/>
    <property type="match status" value="1"/>
</dbReference>
<evidence type="ECO:0000256" key="1">
    <source>
        <dbReference type="ARBA" id="ARBA00022737"/>
    </source>
</evidence>
<sequence length="1301" mass="142336">MYSSIVAMRMSFHHEMCRLGVWTRLHRIASPRASASGTFRCTGAKFGSLTKAVKDEAEQPFERPAWLQRVAEPFDAVDLSARSRLQEMSKRRDRLTRQLRALQAAQAADPESNISVELEEMQARLEVAEQRIRDHRELIKQRSAARWERQERGSEKVPRSTADSALLSINRSLCRCSSRAGLLEVHGAFSAFAFLRWQEALSLLLLEREASLQADVVAFTALVRACARAAAKAWPAAIATLCNMEDRTVAPDVMSLGAGVDACAKANRWLASCILLQRLRTRACEANVIVFNSAITACERSSEWAAAFRHLGLLGYSAMQPDVITQNSLITSCGSGTPLGESLWGDALELFQSFHGLQRSLVTLNAVGAVFRQRWEMVFDTFMGLDQRGMQPDTVTLGTVVTACVSGTKWQRILQQRLHGTGLVTLNAAISCEGWRESLFLAQLAASGEFGCYADTITFNTAASVCEKAHRWEEAVLLLEALQDFRLSPDACTYNAALSACEKCSQWEKALQILFRMTDKRVTPDIISYNAAIAACESSWESALALMHAMQARHIAPDQISYHSAIGVCTASQQWETALCLCQSMSRESIRIDSISVSLEMSAQEKGRRWQSALSACRRMATMGLQNNPFTYGATLSACKGQWHVALALLEEFWWRPEILTATLLGAALGSALRSESVSEPGSVHFVAWVLGLFGQSRLAPGAAAYAAALESQARAGASGAAFRVSGPRLAEELDSSSLTALRGNFVGEKCQKEKQSPQGDRSLATASGSAALGAQCSEKPTMARDRSECCTGFNSCRLRWLGRAVLLSLLLLASVWSDAGLGCKKQPAHHVSSAAVATQPNRLGTFRQVRTATMLRAGVAGVALLAAMAYQARRLGRLLGYTKVASLEFRPGHGSFQQQPPERCRKAALEAPVEDLTVLDHDRGLLLGATGHVWECALLGAKGSRDNRSHSNHVVLVDSKKQEVKALQVFKHLPGQGHVAYSSDPADQVYHGIFYSNSSRRLYAVCHRVAFTSVEVFLVHEGMSMGSEVSEGFHDSFFLEHLETVRSAEFQRLALNDVVEAALDGSSFFVTEWLDHDHVTGFRHYSAWQMMRHRVMILLKARRTRLLKCVRTEIVGMPWSCAAATADRFVMANGLAITPDRRFVFLSDPAANEVVIYRIESEGGSESLRKVLSFNPKHAVDNLEVVESGVNPDEVVLHAGSIPTVFTTGTGCEGGFGMTWPIQDLEGRSGFIGCHRSPGGLLEIRVTGFKGLNRQDLEVQMQDRLLHDGSLLSDVSSAFGLDGRVVIGSPATSGVLFCDL</sequence>
<reference evidence="2 3" key="1">
    <citation type="submission" date="2016-02" db="EMBL/GenBank/DDBJ databases">
        <title>Genome analysis of coral dinoflagellate symbionts highlights evolutionary adaptations to a symbiotic lifestyle.</title>
        <authorList>
            <person name="Aranda M."/>
            <person name="Li Y."/>
            <person name="Liew Y.J."/>
            <person name="Baumgarten S."/>
            <person name="Simakov O."/>
            <person name="Wilson M."/>
            <person name="Piel J."/>
            <person name="Ashoor H."/>
            <person name="Bougouffa S."/>
            <person name="Bajic V.B."/>
            <person name="Ryu T."/>
            <person name="Ravasi T."/>
            <person name="Bayer T."/>
            <person name="Micklem G."/>
            <person name="Kim H."/>
            <person name="Bhak J."/>
            <person name="Lajeunesse T.C."/>
            <person name="Voolstra C.R."/>
        </authorList>
    </citation>
    <scope>NUCLEOTIDE SEQUENCE [LARGE SCALE GENOMIC DNA]</scope>
    <source>
        <strain evidence="2 3">CCMP2467</strain>
    </source>
</reference>
<evidence type="ECO:0000313" key="2">
    <source>
        <dbReference type="EMBL" id="OLP86766.1"/>
    </source>
</evidence>
<dbReference type="Pfam" id="PF13041">
    <property type="entry name" value="PPR_2"/>
    <property type="match status" value="1"/>
</dbReference>
<proteinExistence type="predicted"/>
<evidence type="ECO:0000313" key="3">
    <source>
        <dbReference type="Proteomes" id="UP000186817"/>
    </source>
</evidence>
<dbReference type="PANTHER" id="PTHR47942">
    <property type="entry name" value="TETRATRICOPEPTIDE REPEAT (TPR)-LIKE SUPERFAMILY PROTEIN-RELATED"/>
    <property type="match status" value="1"/>
</dbReference>
<organism evidence="2 3">
    <name type="scientific">Symbiodinium microadriaticum</name>
    <name type="common">Dinoflagellate</name>
    <name type="synonym">Zooxanthella microadriatica</name>
    <dbReference type="NCBI Taxonomy" id="2951"/>
    <lineage>
        <taxon>Eukaryota</taxon>
        <taxon>Sar</taxon>
        <taxon>Alveolata</taxon>
        <taxon>Dinophyceae</taxon>
        <taxon>Suessiales</taxon>
        <taxon>Symbiodiniaceae</taxon>
        <taxon>Symbiodinium</taxon>
    </lineage>
</organism>
<keyword evidence="1" id="KW-0677">Repeat</keyword>
<dbReference type="PANTHER" id="PTHR47942:SF63">
    <property type="entry name" value="PENTATRICOPEPTIDE REPEAT-CONTAINING PROTEIN"/>
    <property type="match status" value="1"/>
</dbReference>
<dbReference type="OrthoDB" id="423498at2759"/>